<dbReference type="PROSITE" id="PS00687">
    <property type="entry name" value="ALDEHYDE_DEHYDR_GLU"/>
    <property type="match status" value="1"/>
</dbReference>
<proteinExistence type="inferred from homology"/>
<dbReference type="InParanoid" id="G9EUN0"/>
<dbReference type="InterPro" id="IPR016160">
    <property type="entry name" value="Ald_DH_CS_CYS"/>
</dbReference>
<dbReference type="Gene3D" id="3.40.309.10">
    <property type="entry name" value="Aldehyde Dehydrogenase, Chain A, domain 2"/>
    <property type="match status" value="1"/>
</dbReference>
<dbReference type="InterPro" id="IPR015590">
    <property type="entry name" value="Aldehyde_DH_dom"/>
</dbReference>
<keyword evidence="1" id="KW-0056">Arginine metabolism</keyword>
<sequence length="429" mass="47023">MMQSKGQYINGQWRTGKGTSLESINPSYGTVFWNGLNATENEVSAATHAAHKALPSWSMLNFEQRAQYTRKFAEQIEKNREQLVQFISQETGKPLWESHTEVNSVIGKVNLSIQAYQERTSAKEINTAEAKACLRYKPQGVVVVLGAFNFPAHLSNGHIVPALLAGNTILYKPSEHAPAVAELIMQCWHDSGIPAGVINCLQGDATCGKSLLTQDIQGVYFTGSYPTGLRIHQQFSDRPEVILALEMGGNNPLVIDELSDINAAVYQTLLSTLITSGQRCTCARRVIIPDSAQGDAFLTRFINACRAIKIGPFDQQPEPFMGPVISHNQALKHLHSQKMLIESGGKSLLSMTLLAENTGLLSPGIVDMSQVSKPADEEIFAPLVQIYRYHSFDEAIDLANQTRYGLAAGLLSVIMNPITKSFINGYAQD</sequence>
<dbReference type="FunCoup" id="G9EUN0">
    <property type="interactions" value="11"/>
</dbReference>
<dbReference type="GO" id="GO:0006527">
    <property type="term" value="P:L-arginine catabolic process"/>
    <property type="evidence" value="ECO:0007669"/>
    <property type="project" value="InterPro"/>
</dbReference>
<dbReference type="EMBL" id="JH413850">
    <property type="protein sequence ID" value="EHL29030.1"/>
    <property type="molecule type" value="Genomic_DNA"/>
</dbReference>
<protein>
    <submittedName>
        <fullName evidence="7">Succinylglutamic semialdehyde dehydrogenase</fullName>
    </submittedName>
</protein>
<evidence type="ECO:0000313" key="7">
    <source>
        <dbReference type="EMBL" id="EHL29030.1"/>
    </source>
</evidence>
<dbReference type="STRING" id="658187.LDG_9028"/>
<dbReference type="InterPro" id="IPR016162">
    <property type="entry name" value="Ald_DH_N"/>
</dbReference>
<evidence type="ECO:0000256" key="2">
    <source>
        <dbReference type="ARBA" id="ARBA00023002"/>
    </source>
</evidence>
<dbReference type="InterPro" id="IPR016161">
    <property type="entry name" value="Ald_DH/histidinol_DH"/>
</dbReference>
<name>G9EUN0_9GAMM</name>
<dbReference type="PANTHER" id="PTHR11699">
    <property type="entry name" value="ALDEHYDE DEHYDROGENASE-RELATED"/>
    <property type="match status" value="1"/>
</dbReference>
<evidence type="ECO:0000256" key="4">
    <source>
        <dbReference type="PROSITE-ProRule" id="PRU10007"/>
    </source>
</evidence>
<evidence type="ECO:0000256" key="3">
    <source>
        <dbReference type="ARBA" id="ARBA00023027"/>
    </source>
</evidence>
<evidence type="ECO:0000256" key="1">
    <source>
        <dbReference type="ARBA" id="ARBA00022503"/>
    </source>
</evidence>
<dbReference type="CDD" id="cd07095">
    <property type="entry name" value="ALDH_SGSD_AstD"/>
    <property type="match status" value="1"/>
</dbReference>
<organism evidence="7 8">
    <name type="scientific">Legionella drancourtii LLAP12</name>
    <dbReference type="NCBI Taxonomy" id="658187"/>
    <lineage>
        <taxon>Bacteria</taxon>
        <taxon>Pseudomonadati</taxon>
        <taxon>Pseudomonadota</taxon>
        <taxon>Gammaproteobacteria</taxon>
        <taxon>Legionellales</taxon>
        <taxon>Legionellaceae</taxon>
        <taxon>Legionella</taxon>
    </lineage>
</organism>
<dbReference type="Proteomes" id="UP000002770">
    <property type="component" value="Unassembled WGS sequence"/>
</dbReference>
<dbReference type="Gene3D" id="3.40.605.10">
    <property type="entry name" value="Aldehyde Dehydrogenase, Chain A, domain 1"/>
    <property type="match status" value="1"/>
</dbReference>
<keyword evidence="8" id="KW-1185">Reference proteome</keyword>
<dbReference type="AlphaFoldDB" id="G9EUN0"/>
<dbReference type="SUPFAM" id="SSF53720">
    <property type="entry name" value="ALDH-like"/>
    <property type="match status" value="1"/>
</dbReference>
<reference evidence="7 8" key="1">
    <citation type="journal article" date="2011" name="BMC Genomics">
        <title>Insight into cross-talk between intra-amoebal pathogens.</title>
        <authorList>
            <person name="Gimenez G."/>
            <person name="Bertelli C."/>
            <person name="Moliner C."/>
            <person name="Robert C."/>
            <person name="Raoult D."/>
            <person name="Fournier P.E."/>
            <person name="Greub G."/>
        </authorList>
    </citation>
    <scope>NUCLEOTIDE SEQUENCE [LARGE SCALE GENOMIC DNA]</scope>
    <source>
        <strain evidence="7 8">LLAP12</strain>
    </source>
</reference>
<dbReference type="InterPro" id="IPR017649">
    <property type="entry name" value="SuccinylGlu_semiald_DH_AstD"/>
</dbReference>
<keyword evidence="2 5" id="KW-0560">Oxidoreductase</keyword>
<dbReference type="HOGENOM" id="CLU_005391_1_0_6"/>
<dbReference type="InterPro" id="IPR016163">
    <property type="entry name" value="Ald_DH_C"/>
</dbReference>
<accession>G9EUN0</accession>
<evidence type="ECO:0000256" key="5">
    <source>
        <dbReference type="RuleBase" id="RU003345"/>
    </source>
</evidence>
<gene>
    <name evidence="7" type="ORF">LDG_9028</name>
</gene>
<comment type="similarity">
    <text evidence="5">Belongs to the aldehyde dehydrogenase family.</text>
</comment>
<evidence type="ECO:0000259" key="6">
    <source>
        <dbReference type="Pfam" id="PF00171"/>
    </source>
</evidence>
<dbReference type="GO" id="GO:0043824">
    <property type="term" value="F:succinylglutamate-semialdehyde dehydrogenase activity"/>
    <property type="evidence" value="ECO:0007669"/>
    <property type="project" value="InterPro"/>
</dbReference>
<dbReference type="InterPro" id="IPR029510">
    <property type="entry name" value="Ald_DH_CS_GLU"/>
</dbReference>
<evidence type="ECO:0000313" key="8">
    <source>
        <dbReference type="Proteomes" id="UP000002770"/>
    </source>
</evidence>
<keyword evidence="3" id="KW-0520">NAD</keyword>
<dbReference type="Pfam" id="PF00171">
    <property type="entry name" value="Aldedh"/>
    <property type="match status" value="1"/>
</dbReference>
<dbReference type="eggNOG" id="COG1012">
    <property type="taxonomic scope" value="Bacteria"/>
</dbReference>
<feature type="domain" description="Aldehyde dehydrogenase" evidence="6">
    <location>
        <begin position="13"/>
        <end position="412"/>
    </location>
</feature>
<dbReference type="FunFam" id="3.40.605.10:FF:000010">
    <property type="entry name" value="N-succinylglutamate 5-semialdehyde dehydrogenase"/>
    <property type="match status" value="1"/>
</dbReference>
<feature type="active site" evidence="4">
    <location>
        <position position="246"/>
    </location>
</feature>
<dbReference type="NCBIfam" id="NF006992">
    <property type="entry name" value="PRK09457.1"/>
    <property type="match status" value="1"/>
</dbReference>
<dbReference type="PROSITE" id="PS00070">
    <property type="entry name" value="ALDEHYDE_DEHYDR_CYS"/>
    <property type="match status" value="1"/>
</dbReference>